<protein>
    <submittedName>
        <fullName evidence="2">Crotonobetainyl-CoA:carnitine CoA-transferase CaiB</fullName>
    </submittedName>
</protein>
<dbReference type="STRING" id="1287727.SAMN05443999_1252"/>
<dbReference type="InterPro" id="IPR050483">
    <property type="entry name" value="CoA-transferase_III_domain"/>
</dbReference>
<sequence>MAGPLTDMKVLDLSRILAGPWLTQILSDLGAEVWKVERPGSGDDTRHWGPPYMKDDAGNDAEDSAYFQAANRGKKSICIDIRSAEGQQVVHRLVQKADVVVENYKFGDLARYGLDYDSLAASNPAIVYCSITGYGQTGPYRERAGYDMAIQAISGLMSITGERQDRPGGGPQKVGVPIADLMTGTMSAAAVIAAYHHARKTGEGQSVDMALLDVMVTTLANQNMNYLCTGDAPRLMGNAHPNIVPYRTFQTADGNFVLAVGNDRQYAKFCEAAGCRHLATDPRYIDNANRLKNRETLEAELQDILCLKPTAQWIDELSRLGIPCAPINTLDQVFSDEQIRARDLLQHAEHKHNARMPIVSSPIKLSRTRLDTGSAAPVLNQHRDYILDEVLGLSDDEKTRLAKGIPV</sequence>
<dbReference type="EMBL" id="FOAG01000025">
    <property type="protein sequence ID" value="SEM38009.1"/>
    <property type="molecule type" value="Genomic_DNA"/>
</dbReference>
<keyword evidence="1 2" id="KW-0808">Transferase</keyword>
<dbReference type="SUPFAM" id="SSF89796">
    <property type="entry name" value="CoA-transferase family III (CaiB/BaiF)"/>
    <property type="match status" value="1"/>
</dbReference>
<dbReference type="InterPro" id="IPR023606">
    <property type="entry name" value="CoA-Trfase_III_dom_1_sf"/>
</dbReference>
<evidence type="ECO:0000256" key="1">
    <source>
        <dbReference type="ARBA" id="ARBA00022679"/>
    </source>
</evidence>
<dbReference type="PANTHER" id="PTHR48207:SF3">
    <property type="entry name" value="SUCCINATE--HYDROXYMETHYLGLUTARATE COA-TRANSFERASE"/>
    <property type="match status" value="1"/>
</dbReference>
<dbReference type="OrthoDB" id="7208981at2"/>
<dbReference type="Gene3D" id="3.40.50.10540">
    <property type="entry name" value="Crotonobetainyl-coa:carnitine coa-transferase, domain 1"/>
    <property type="match status" value="1"/>
</dbReference>
<gene>
    <name evidence="2" type="ORF">SAMN05443999_1252</name>
</gene>
<dbReference type="GO" id="GO:0008410">
    <property type="term" value="F:CoA-transferase activity"/>
    <property type="evidence" value="ECO:0007669"/>
    <property type="project" value="TreeGrafter"/>
</dbReference>
<dbReference type="Proteomes" id="UP000199582">
    <property type="component" value="Unassembled WGS sequence"/>
</dbReference>
<name>A0A1H7XYH6_9RHOB</name>
<dbReference type="Pfam" id="PF02515">
    <property type="entry name" value="CoA_transf_3"/>
    <property type="match status" value="1"/>
</dbReference>
<evidence type="ECO:0000313" key="3">
    <source>
        <dbReference type="Proteomes" id="UP000199582"/>
    </source>
</evidence>
<dbReference type="InterPro" id="IPR003673">
    <property type="entry name" value="CoA-Trfase_fam_III"/>
</dbReference>
<dbReference type="Gene3D" id="3.30.1540.10">
    <property type="entry name" value="formyl-coa transferase, domain 3"/>
    <property type="match status" value="1"/>
</dbReference>
<organism evidence="2 3">
    <name type="scientific">Roseovarius azorensis</name>
    <dbReference type="NCBI Taxonomy" id="1287727"/>
    <lineage>
        <taxon>Bacteria</taxon>
        <taxon>Pseudomonadati</taxon>
        <taxon>Pseudomonadota</taxon>
        <taxon>Alphaproteobacteria</taxon>
        <taxon>Rhodobacterales</taxon>
        <taxon>Roseobacteraceae</taxon>
        <taxon>Roseovarius</taxon>
    </lineage>
</organism>
<dbReference type="InterPro" id="IPR044855">
    <property type="entry name" value="CoA-Trfase_III_dom3_sf"/>
</dbReference>
<dbReference type="PANTHER" id="PTHR48207">
    <property type="entry name" value="SUCCINATE--HYDROXYMETHYLGLUTARATE COA-TRANSFERASE"/>
    <property type="match status" value="1"/>
</dbReference>
<accession>A0A1H7XYH6</accession>
<evidence type="ECO:0000313" key="2">
    <source>
        <dbReference type="EMBL" id="SEM38009.1"/>
    </source>
</evidence>
<keyword evidence="3" id="KW-1185">Reference proteome</keyword>
<proteinExistence type="predicted"/>
<reference evidence="2 3" key="1">
    <citation type="submission" date="2016-10" db="EMBL/GenBank/DDBJ databases">
        <authorList>
            <person name="de Groot N.N."/>
        </authorList>
    </citation>
    <scope>NUCLEOTIDE SEQUENCE [LARGE SCALE GENOMIC DNA]</scope>
    <source>
        <strain evidence="2 3">DSM 100674</strain>
    </source>
</reference>
<dbReference type="AlphaFoldDB" id="A0A1H7XYH6"/>
<dbReference type="RefSeq" id="WP_093039363.1">
    <property type="nucleotide sequence ID" value="NZ_FOAG01000025.1"/>
</dbReference>